<accession>A0A327R4Y5</accession>
<dbReference type="InterPro" id="IPR021255">
    <property type="entry name" value="DUF2807"/>
</dbReference>
<dbReference type="EMBL" id="QLLL01000001">
    <property type="protein sequence ID" value="RAJ11148.1"/>
    <property type="molecule type" value="Genomic_DNA"/>
</dbReference>
<organism evidence="2 3">
    <name type="scientific">Chitinophaga skermanii</name>
    <dbReference type="NCBI Taxonomy" id="331697"/>
    <lineage>
        <taxon>Bacteria</taxon>
        <taxon>Pseudomonadati</taxon>
        <taxon>Bacteroidota</taxon>
        <taxon>Chitinophagia</taxon>
        <taxon>Chitinophagales</taxon>
        <taxon>Chitinophagaceae</taxon>
        <taxon>Chitinophaga</taxon>
    </lineage>
</organism>
<dbReference type="PANTHER" id="PTHR39200">
    <property type="entry name" value="HYPOTHETICAL EXPORTED PROTEIN"/>
    <property type="match status" value="1"/>
</dbReference>
<name>A0A327R4Y5_9BACT</name>
<dbReference type="Proteomes" id="UP000249547">
    <property type="component" value="Unassembled WGS sequence"/>
</dbReference>
<evidence type="ECO:0000313" key="2">
    <source>
        <dbReference type="EMBL" id="RAJ11148.1"/>
    </source>
</evidence>
<gene>
    <name evidence="2" type="ORF">LX64_00756</name>
</gene>
<proteinExistence type="predicted"/>
<reference evidence="2 3" key="1">
    <citation type="submission" date="2018-06" db="EMBL/GenBank/DDBJ databases">
        <title>Genomic Encyclopedia of Archaeal and Bacterial Type Strains, Phase II (KMG-II): from individual species to whole genera.</title>
        <authorList>
            <person name="Goeker M."/>
        </authorList>
    </citation>
    <scope>NUCLEOTIDE SEQUENCE [LARGE SCALE GENOMIC DNA]</scope>
    <source>
        <strain evidence="2 3">DSM 23857</strain>
    </source>
</reference>
<sequence>MSIATTRVVVQKGLSTKLEIIADKNILPYIKTQVKNECLTIGTLRNISLQPSQSIEIHITTPTLHTLRNSGSAQIVLPVTTAVEALQVYNSGSGSMELLLEAGLLEVCNSGSGELTLAGDVAKLSCNSSGSGHVKAENCFVKEVYFNASGSGQSYFSCGEKLVGFISGSGGVYYNGNPSFVQVDSPGSGKLSKN</sequence>
<dbReference type="OrthoDB" id="1150922at2"/>
<dbReference type="Gene3D" id="2.160.20.120">
    <property type="match status" value="1"/>
</dbReference>
<dbReference type="AlphaFoldDB" id="A0A327R4Y5"/>
<evidence type="ECO:0000313" key="3">
    <source>
        <dbReference type="Proteomes" id="UP000249547"/>
    </source>
</evidence>
<dbReference type="Pfam" id="PF10988">
    <property type="entry name" value="DUF2807"/>
    <property type="match status" value="1"/>
</dbReference>
<protein>
    <submittedName>
        <fullName evidence="2">Putative autotransporter adhesin-like protein</fullName>
    </submittedName>
</protein>
<evidence type="ECO:0000259" key="1">
    <source>
        <dbReference type="Pfam" id="PF10988"/>
    </source>
</evidence>
<dbReference type="PANTHER" id="PTHR39200:SF1">
    <property type="entry name" value="AUTO-TRANSPORTER ADHESIN HEAD GIN DOMAIN-CONTAINING PROTEIN-RELATED"/>
    <property type="match status" value="1"/>
</dbReference>
<keyword evidence="3" id="KW-1185">Reference proteome</keyword>
<comment type="caution">
    <text evidence="2">The sequence shown here is derived from an EMBL/GenBank/DDBJ whole genome shotgun (WGS) entry which is preliminary data.</text>
</comment>
<feature type="domain" description="Putative auto-transporter adhesin head GIN" evidence="1">
    <location>
        <begin position="6"/>
        <end position="178"/>
    </location>
</feature>